<feature type="repeat" description="PPR" evidence="6">
    <location>
        <begin position="1592"/>
        <end position="1626"/>
    </location>
</feature>
<reference evidence="9" key="1">
    <citation type="submission" date="2023-03" db="EMBL/GenBank/DDBJ databases">
        <title>Mating type loci evolution in Malassezia.</title>
        <authorList>
            <person name="Coelho M.A."/>
        </authorList>
    </citation>
    <scope>NUCLEOTIDE SEQUENCE</scope>
    <source>
        <strain evidence="9">CBS 9431</strain>
    </source>
</reference>
<feature type="compositionally biased region" description="Polar residues" evidence="7">
    <location>
        <begin position="422"/>
        <end position="460"/>
    </location>
</feature>
<dbReference type="EMBL" id="CP119963">
    <property type="protein sequence ID" value="WFD40332.1"/>
    <property type="molecule type" value="Genomic_DNA"/>
</dbReference>
<evidence type="ECO:0000313" key="10">
    <source>
        <dbReference type="Proteomes" id="UP001217754"/>
    </source>
</evidence>
<keyword evidence="10" id="KW-1185">Reference proteome</keyword>
<feature type="repeat" description="PPR" evidence="6">
    <location>
        <begin position="1437"/>
        <end position="1467"/>
    </location>
</feature>
<feature type="region of interest" description="Disordered" evidence="7">
    <location>
        <begin position="353"/>
        <end position="499"/>
    </location>
</feature>
<organism evidence="9 10">
    <name type="scientific">Malassezia japonica</name>
    <dbReference type="NCBI Taxonomy" id="223818"/>
    <lineage>
        <taxon>Eukaryota</taxon>
        <taxon>Fungi</taxon>
        <taxon>Dikarya</taxon>
        <taxon>Basidiomycota</taxon>
        <taxon>Ustilaginomycotina</taxon>
        <taxon>Malasseziomycetes</taxon>
        <taxon>Malasseziales</taxon>
        <taxon>Malasseziaceae</taxon>
        <taxon>Malassezia</taxon>
    </lineage>
</organism>
<dbReference type="Pfam" id="PF00076">
    <property type="entry name" value="RRM_1"/>
    <property type="match status" value="1"/>
</dbReference>
<dbReference type="InterPro" id="IPR033443">
    <property type="entry name" value="PROP1-like_PPR_dom"/>
</dbReference>
<dbReference type="NCBIfam" id="TIGR00756">
    <property type="entry name" value="PPR"/>
    <property type="match status" value="2"/>
</dbReference>
<feature type="repeat" description="PPR" evidence="6">
    <location>
        <begin position="1473"/>
        <end position="1508"/>
    </location>
</feature>
<gene>
    <name evidence="9" type="ORF">MJAP1_003318</name>
</gene>
<feature type="domain" description="RRM" evidence="8">
    <location>
        <begin position="227"/>
        <end position="328"/>
    </location>
</feature>
<evidence type="ECO:0000256" key="3">
    <source>
        <dbReference type="ARBA" id="ARBA00044493"/>
    </source>
</evidence>
<feature type="domain" description="RRM" evidence="8">
    <location>
        <begin position="105"/>
        <end position="185"/>
    </location>
</feature>
<dbReference type="PROSITE" id="PS50102">
    <property type="entry name" value="RRM"/>
    <property type="match status" value="2"/>
</dbReference>
<accession>A0AAF0JAY4</accession>
<name>A0AAF0JAY4_9BASI</name>
<dbReference type="InterPro" id="IPR002885">
    <property type="entry name" value="PPR_rpt"/>
</dbReference>
<feature type="compositionally biased region" description="Low complexity" evidence="7">
    <location>
        <begin position="355"/>
        <end position="367"/>
    </location>
</feature>
<proteinExistence type="inferred from homology"/>
<dbReference type="Gene3D" id="3.30.70.330">
    <property type="match status" value="2"/>
</dbReference>
<feature type="region of interest" description="Disordered" evidence="7">
    <location>
        <begin position="1198"/>
        <end position="1217"/>
    </location>
</feature>
<keyword evidence="2" id="KW-0677">Repeat</keyword>
<evidence type="ECO:0000256" key="2">
    <source>
        <dbReference type="ARBA" id="ARBA00022737"/>
    </source>
</evidence>
<feature type="compositionally biased region" description="Basic and acidic residues" evidence="7">
    <location>
        <begin position="78"/>
        <end position="93"/>
    </location>
</feature>
<dbReference type="InterPro" id="IPR012677">
    <property type="entry name" value="Nucleotide-bd_a/b_plait_sf"/>
</dbReference>
<feature type="region of interest" description="Disordered" evidence="7">
    <location>
        <begin position="553"/>
        <end position="581"/>
    </location>
</feature>
<evidence type="ECO:0000259" key="8">
    <source>
        <dbReference type="PROSITE" id="PS50102"/>
    </source>
</evidence>
<comment type="function">
    <text evidence="3">Regulates mitochondrial small subunit maturation by controlling 15S rRNA 5'-end processing. Localizes to the 5' precursor of the 15S rRNA in a position that is subsequently occupied by mS47 in the mature yeast mtSSU. Uses structure and sequence-specific RNA recognition, binding to a single-stranded region of the precursor and specifically recognizing bases -6 to -1. The exchange of Ccm1 for mS47 is coupled to the irreversible removal of precursor rRNA that is accompanied by conformational changes of the mitoribosomal proteins uS5m and mS26. These conformational changes signal completion of 5'-end rRNA processing through protection of the mature 5'-end of the 15S rRNA and stabilization of mS47. The removal of the 5' precursor together with the dissociation of Ccm1 may be catalyzed by the 5'-3' exoribonuclease Pet127. Involved in the specific removal of group I introns in mitochondrial encoded transcripts.</text>
</comment>
<dbReference type="InterPro" id="IPR011990">
    <property type="entry name" value="TPR-like_helical_dom_sf"/>
</dbReference>
<dbReference type="SMART" id="SM00360">
    <property type="entry name" value="RRM"/>
    <property type="match status" value="2"/>
</dbReference>
<feature type="repeat" description="PPR" evidence="6">
    <location>
        <begin position="626"/>
        <end position="661"/>
    </location>
</feature>
<sequence length="1761" mass="191742">MSDAELTHKERRKARKAERALARENEDPPKKKRSAPEAVEAEAPTEEPAAEPTEPTEPAEPEEEPLSHKERRKRRKMEKMEERVEQSEERDHSSAPPGRPQRSPYSVWIGNLAFSTTQELLTKWLEEHDIQGISRVHMPQGARKFEYNKGFAYVDLPSPEQVEACMALSEQQLSGRRLLIKSGSDYTGRPGLDLAAAAAGASTSGGRTGLTKTAQKVLHAQRNPAAPTLFMGNLSFETTEEAIRELFDGSAQRRYLQDHEDDEEDEKDLDPPGAGIKKIRMGTFEDTGKCKGFAFIDFESIAQATQALIEPRNGRLLGRTLQIEYAGVDAVRRGASRNLLPDYVPTPRRRRRDFAAAAEAAPESAVESAEEPTSESTAGSWPKRDHALPSQKEAAPEERSRRDRFKTRGAPRVRPGAANANAARQQYTIVPSQGTRVTFDGSHTPSTRASYQTQSGATSTSDDEEALTGTGSSSGDRRATSRTSCSRSPASVQFSPEQMHSTLPAPHELRSAFASHGGGDNGPTAKLRRSHSISYGLLKLAHIEIEEFPLGPKKGMRRNSVSGAPRDTLPHAAQSESPLIESSTGIMTSEEQDVLTGLQTALDAHDTNKIQSSIESFLKLDPTKRTLVGFNNILSALRRAGSLASSMLRIYREMQAHGPPPNATTYVVLIDALCTRDMELHTNPSDRTVLPEGSEDDFLVAALTLAQAAHAMHLSLPSTAAYNMLLQCCAMRGKTREAVEVLALLEENVLMTKDADSFRLLIQVFAHDTELAREDETETQQQSRRIKACIEVFETFERVASALAIIQPGTEAFSKPRCQRVWATMLDAHFTLGDAAGAVSLFERLIAAQPYGMSTPPVDEQIISTMVLGFVRAGDIRSAVEWLHHLQDSELPQPSVQALEGVLAAVMQQPPTEAAHYLNPVGEALLARPVLLLPIAAKCLLHLATVLEKRKVWKQLSDDEIKPCLDTLRRLADKIFSTYSDKKPLKTKQQTVPVAAILRLIGQLTFVGRPGDAAAFFRLAVLALRHADTTAPCCVALLCDACHLPMAIADAALQQPHTLSDACVRLTAMVTLVAPALEGMRGSLLDGYYASLTHLYEAASRDLNGDMSALALSEGAWRSITDAFCAEELAATHIDTPTTSTGLGKLLAELAQLPVNAPRGAARRPMLDVARLSTLLRNKYGEEGLVLLHAWLSPDDPAAAAPAKSGPKHTKTTSEGKSVAAEAVAAPHALHAYIEGVHSPNLPAVRNLDGALGGALQSLARAHGQLQADELYARLKSSVGRGTYAAPGALAVLINAFGRMGQLGRIDELYAMGMHVLASRPNEHEWRVSHWFQLEDGMITALSHAGAGERANAHRERLVAAGHVPSASAYAALIATIQERTDDAVVAEELFGESQRLGVRPTTYLYNTVISKLSRARKAEQALRLFDAMRSANLRPSSVTYGAAINACVRTGDEARATQLFAEMESQQTFQPRVPPYNTMIQYYVHSCMDRDKALHYYEKMQQAGVRPSAHTYKLLLDVWGSIAPVQPERQQAVFARLVADRLVGVQGTHWASLLHTQGTVLHDLDRALETFESIAEHAPAGPRNGISTVPDAVVYESLFSVFVAHGRTDLMPAYLARMVSQGILPTAYIANLLIKGYAQDGPLGLVEARRVFDAMIDPPAGIAAAGNHLPRHHGAGALGMRRERVGHGSRGHAVDRANVLGALVNREPSTYEAMIRAELSYGHQDRASALFEKMKARAFPVALIHRARALFDHVGPRATA</sequence>
<feature type="compositionally biased region" description="Acidic residues" evidence="7">
    <location>
        <begin position="259"/>
        <end position="268"/>
    </location>
</feature>
<feature type="region of interest" description="Disordered" evidence="7">
    <location>
        <begin position="1"/>
        <end position="105"/>
    </location>
</feature>
<dbReference type="Pfam" id="PF17177">
    <property type="entry name" value="PPR_long"/>
    <property type="match status" value="1"/>
</dbReference>
<evidence type="ECO:0000256" key="7">
    <source>
        <dbReference type="SAM" id="MobiDB-lite"/>
    </source>
</evidence>
<dbReference type="InterPro" id="IPR035979">
    <property type="entry name" value="RBD_domain_sf"/>
</dbReference>
<feature type="repeat" description="PPR" evidence="6">
    <location>
        <begin position="1402"/>
        <end position="1436"/>
    </location>
</feature>
<comment type="similarity">
    <text evidence="1">Belongs to the CCM1 family.</text>
</comment>
<feature type="compositionally biased region" description="Low complexity" evidence="7">
    <location>
        <begin position="481"/>
        <end position="491"/>
    </location>
</feature>
<keyword evidence="5" id="KW-0694">RNA-binding</keyword>
<evidence type="ECO:0000256" key="4">
    <source>
        <dbReference type="ARBA" id="ARBA00044511"/>
    </source>
</evidence>
<feature type="compositionally biased region" description="Acidic residues" evidence="7">
    <location>
        <begin position="39"/>
        <end position="49"/>
    </location>
</feature>
<dbReference type="Proteomes" id="UP001217754">
    <property type="component" value="Chromosome 6"/>
</dbReference>
<evidence type="ECO:0000256" key="1">
    <source>
        <dbReference type="ARBA" id="ARBA00006192"/>
    </source>
</evidence>
<dbReference type="Gene3D" id="1.25.40.10">
    <property type="entry name" value="Tetratricopeptide repeat domain"/>
    <property type="match status" value="4"/>
</dbReference>
<dbReference type="PANTHER" id="PTHR47936">
    <property type="entry name" value="PPR_LONG DOMAIN-CONTAINING PROTEIN"/>
    <property type="match status" value="1"/>
</dbReference>
<feature type="region of interest" description="Disordered" evidence="7">
    <location>
        <begin position="254"/>
        <end position="274"/>
    </location>
</feature>
<protein>
    <recommendedName>
        <fullName evidence="8">RRM domain-containing protein</fullName>
    </recommendedName>
</protein>
<dbReference type="RefSeq" id="XP_060123229.1">
    <property type="nucleotide sequence ID" value="XM_060267246.1"/>
</dbReference>
<feature type="compositionally biased region" description="Basic residues" evidence="7">
    <location>
        <begin position="402"/>
        <end position="411"/>
    </location>
</feature>
<comment type="subunit">
    <text evidence="4">Binds to mitochondrial small subunit 15S rRNA.</text>
</comment>
<dbReference type="PANTHER" id="PTHR47936:SF1">
    <property type="entry name" value="PENTATRICOPEPTIDE REPEAT-CONTAINING PROTEIN GUN1, CHLOROPLASTIC"/>
    <property type="match status" value="1"/>
</dbReference>
<dbReference type="GO" id="GO:0003723">
    <property type="term" value="F:RNA binding"/>
    <property type="evidence" value="ECO:0007669"/>
    <property type="project" value="UniProtKB-UniRule"/>
</dbReference>
<evidence type="ECO:0000313" key="9">
    <source>
        <dbReference type="EMBL" id="WFD40332.1"/>
    </source>
</evidence>
<dbReference type="GeneID" id="85226969"/>
<dbReference type="PROSITE" id="PS51375">
    <property type="entry name" value="PPR"/>
    <property type="match status" value="5"/>
</dbReference>
<evidence type="ECO:0000256" key="5">
    <source>
        <dbReference type="PROSITE-ProRule" id="PRU00176"/>
    </source>
</evidence>
<dbReference type="Pfam" id="PF01535">
    <property type="entry name" value="PPR"/>
    <property type="match status" value="1"/>
</dbReference>
<feature type="compositionally biased region" description="Basic and acidic residues" evidence="7">
    <location>
        <begin position="17"/>
        <end position="29"/>
    </location>
</feature>
<dbReference type="InterPro" id="IPR000504">
    <property type="entry name" value="RRM_dom"/>
</dbReference>
<dbReference type="SUPFAM" id="SSF54928">
    <property type="entry name" value="RNA-binding domain, RBD"/>
    <property type="match status" value="2"/>
</dbReference>
<evidence type="ECO:0000256" key="6">
    <source>
        <dbReference type="PROSITE-ProRule" id="PRU00708"/>
    </source>
</evidence>